<keyword evidence="7" id="KW-1185">Reference proteome</keyword>
<dbReference type="CDD" id="cd06322">
    <property type="entry name" value="PBP1_ABC_sugar_binding-like"/>
    <property type="match status" value="1"/>
</dbReference>
<gene>
    <name evidence="6" type="ORF">GTGU_03797</name>
</gene>
<feature type="chain" id="PRO_5001786184" evidence="4">
    <location>
        <begin position="25"/>
        <end position="297"/>
    </location>
</feature>
<evidence type="ECO:0000256" key="3">
    <source>
        <dbReference type="ARBA" id="ARBA00022729"/>
    </source>
</evidence>
<feature type="signal peptide" evidence="4">
    <location>
        <begin position="1"/>
        <end position="24"/>
    </location>
</feature>
<dbReference type="GO" id="GO:0030246">
    <property type="term" value="F:carbohydrate binding"/>
    <property type="evidence" value="ECO:0007669"/>
    <property type="project" value="UniProtKB-ARBA"/>
</dbReference>
<dbReference type="Gene3D" id="3.40.50.2300">
    <property type="match status" value="2"/>
</dbReference>
<dbReference type="SUPFAM" id="SSF53822">
    <property type="entry name" value="Periplasmic binding protein-like I"/>
    <property type="match status" value="1"/>
</dbReference>
<evidence type="ECO:0000256" key="1">
    <source>
        <dbReference type="ARBA" id="ARBA00004196"/>
    </source>
</evidence>
<dbReference type="Pfam" id="PF13407">
    <property type="entry name" value="Peripla_BP_4"/>
    <property type="match status" value="1"/>
</dbReference>
<keyword evidence="3 4" id="KW-0732">Signal</keyword>
<reference evidence="7" key="1">
    <citation type="submission" date="2014-05" db="EMBL/GenBank/DDBJ databases">
        <title>ATOL: Assembling a taxonomically balanced genome-scale reconstruction of the evolutionary history of the Enterobacteriaceae.</title>
        <authorList>
            <person name="Plunkett G. III"/>
            <person name="Neeno-Eckwall E.C."/>
            <person name="Glasner J.D."/>
            <person name="Perna N.T."/>
        </authorList>
    </citation>
    <scope>NUCLEOTIDE SEQUENCE [LARGE SCALE GENOMIC DNA]</scope>
    <source>
        <strain evidence="7">ATCC 49490</strain>
    </source>
</reference>
<dbReference type="EMBL" id="JMTB01000111">
    <property type="protein sequence ID" value="KFC00297.1"/>
    <property type="molecule type" value="Genomic_DNA"/>
</dbReference>
<dbReference type="Proteomes" id="UP000028630">
    <property type="component" value="Unassembled WGS sequence"/>
</dbReference>
<evidence type="ECO:0000256" key="2">
    <source>
        <dbReference type="ARBA" id="ARBA00007639"/>
    </source>
</evidence>
<dbReference type="PANTHER" id="PTHR46847:SF1">
    <property type="entry name" value="D-ALLOSE-BINDING PERIPLASMIC PROTEIN-RELATED"/>
    <property type="match status" value="1"/>
</dbReference>
<sequence>MSRFKLPGLAMLVGLALFSQSPFAKTYNVGASLLTQQHPFYIDLANAMKDEAKKNDVNLSISIANQDLNKQLSDVEDFITKKVDAIIISPVDSKGVQAAIIKANKAGIPVITVDVAAEGVPVVSHVATDNYAGGVQAGKLMGKLLNGKGTVAIISYPAVQSVVARIDGFKKGLADTPDVKIVAEQPGITRAEALTTAQNIMQANPSLNGLFGFGDDAALAAVIAAKSAHNDNIKIIGFDGMKEARDAVDTDKTFVAVIRQYPDQMGAKAIDAAVDHLNGKPVDKIIPIQPGVYTAKK</sequence>
<comment type="caution">
    <text evidence="6">The sequence shown here is derived from an EMBL/GenBank/DDBJ whole genome shotgun (WGS) entry which is preliminary data.</text>
</comment>
<dbReference type="GO" id="GO:0055085">
    <property type="term" value="P:transmembrane transport"/>
    <property type="evidence" value="ECO:0007669"/>
    <property type="project" value="UniProtKB-ARBA"/>
</dbReference>
<dbReference type="eggNOG" id="COG1879">
    <property type="taxonomic scope" value="Bacteria"/>
</dbReference>
<dbReference type="InterPro" id="IPR025997">
    <property type="entry name" value="SBP_2_dom"/>
</dbReference>
<comment type="subcellular location">
    <subcellularLocation>
        <location evidence="1">Cell envelope</location>
    </subcellularLocation>
</comment>
<protein>
    <submittedName>
        <fullName evidence="6">Periplasmic substrate-binding component of an ABC superfamily ribose transporter</fullName>
    </submittedName>
</protein>
<organism evidence="6 7">
    <name type="scientific">Trabulsiella guamensis ATCC 49490</name>
    <dbReference type="NCBI Taxonomy" id="1005994"/>
    <lineage>
        <taxon>Bacteria</taxon>
        <taxon>Pseudomonadati</taxon>
        <taxon>Pseudomonadota</taxon>
        <taxon>Gammaproteobacteria</taxon>
        <taxon>Enterobacterales</taxon>
        <taxon>Enterobacteriaceae</taxon>
        <taxon>Trabulsiella</taxon>
    </lineage>
</organism>
<evidence type="ECO:0000313" key="7">
    <source>
        <dbReference type="Proteomes" id="UP000028630"/>
    </source>
</evidence>
<accession>A0A084ZS52</accession>
<dbReference type="OrthoDB" id="9805127at2"/>
<comment type="similarity">
    <text evidence="2">Belongs to the bacterial solute-binding protein 2 family.</text>
</comment>
<feature type="domain" description="Periplasmic binding protein" evidence="5">
    <location>
        <begin position="32"/>
        <end position="280"/>
    </location>
</feature>
<name>A0A084ZS52_9ENTR</name>
<dbReference type="AlphaFoldDB" id="A0A084ZS52"/>
<evidence type="ECO:0000256" key="4">
    <source>
        <dbReference type="SAM" id="SignalP"/>
    </source>
</evidence>
<evidence type="ECO:0000259" key="5">
    <source>
        <dbReference type="Pfam" id="PF13407"/>
    </source>
</evidence>
<evidence type="ECO:0000313" key="6">
    <source>
        <dbReference type="EMBL" id="KFC00297.1"/>
    </source>
</evidence>
<dbReference type="InterPro" id="IPR028082">
    <property type="entry name" value="Peripla_BP_I"/>
</dbReference>
<dbReference type="RefSeq" id="WP_038160709.1">
    <property type="nucleotide sequence ID" value="NZ_JMTB01000111.1"/>
</dbReference>
<dbReference type="GO" id="GO:0030313">
    <property type="term" value="C:cell envelope"/>
    <property type="evidence" value="ECO:0007669"/>
    <property type="project" value="UniProtKB-SubCell"/>
</dbReference>
<proteinExistence type="inferred from homology"/>
<dbReference type="PANTHER" id="PTHR46847">
    <property type="entry name" value="D-ALLOSE-BINDING PERIPLASMIC PROTEIN-RELATED"/>
    <property type="match status" value="1"/>
</dbReference>